<dbReference type="GO" id="GO:0032259">
    <property type="term" value="P:methylation"/>
    <property type="evidence" value="ECO:0007669"/>
    <property type="project" value="UniProtKB-KW"/>
</dbReference>
<keyword evidence="1" id="KW-0808">Transferase</keyword>
<dbReference type="Proteomes" id="UP000053660">
    <property type="component" value="Unassembled WGS sequence"/>
</dbReference>
<comment type="catalytic activity">
    <reaction evidence="1">
        <text>a 5'-end (N(7)-methyl 5'-triphosphoguanosine)-ribonucleoside in mRNA + S-adenosyl-L-methionine = a 5'-end (N(7)-methyl 5'-triphosphoguanosine)-(2'-O-methyl-ribonucleoside) in mRNA + S-adenosyl-L-homocysteine + H(+)</text>
        <dbReference type="Rhea" id="RHEA:67020"/>
        <dbReference type="Rhea" id="RHEA-COMP:17167"/>
        <dbReference type="Rhea" id="RHEA-COMP:17168"/>
        <dbReference type="ChEBI" id="CHEBI:15378"/>
        <dbReference type="ChEBI" id="CHEBI:57856"/>
        <dbReference type="ChEBI" id="CHEBI:59789"/>
        <dbReference type="ChEBI" id="CHEBI:156461"/>
        <dbReference type="ChEBI" id="CHEBI:167609"/>
        <dbReference type="EC" id="2.1.1.57"/>
    </reaction>
</comment>
<dbReference type="EMBL" id="KN612857">
    <property type="protein sequence ID" value="KHJ75322.1"/>
    <property type="molecule type" value="Genomic_DNA"/>
</dbReference>
<feature type="non-terminal residue" evidence="2">
    <location>
        <position position="185"/>
    </location>
</feature>
<dbReference type="InterPro" id="IPR050851">
    <property type="entry name" value="mRNA_Cap_2O-Ribose_MeTrfase"/>
</dbReference>
<reference evidence="2 3" key="1">
    <citation type="submission" date="2014-03" db="EMBL/GenBank/DDBJ databases">
        <title>Draft genome of the hookworm Oesophagostomum dentatum.</title>
        <authorList>
            <person name="Mitreva M."/>
        </authorList>
    </citation>
    <scope>NUCLEOTIDE SEQUENCE [LARGE SCALE GENOMIC DNA]</scope>
    <source>
        <strain evidence="2 3">OD-Hann</strain>
    </source>
</reference>
<evidence type="ECO:0000256" key="1">
    <source>
        <dbReference type="RuleBase" id="RU368012"/>
    </source>
</evidence>
<dbReference type="GO" id="GO:0005634">
    <property type="term" value="C:nucleus"/>
    <property type="evidence" value="ECO:0007669"/>
    <property type="project" value="UniProtKB-SubCell"/>
</dbReference>
<dbReference type="PANTHER" id="PTHR16121:SF0">
    <property type="entry name" value="CAP-SPECIFIC MRNA (NUCLEOSIDE-2'-O-)-METHYLTRANSFERASE 1"/>
    <property type="match status" value="1"/>
</dbReference>
<dbReference type="GO" id="GO:0003676">
    <property type="term" value="F:nucleic acid binding"/>
    <property type="evidence" value="ECO:0007669"/>
    <property type="project" value="UniProtKB-UniRule"/>
</dbReference>
<dbReference type="OrthoDB" id="10251234at2759"/>
<dbReference type="EC" id="2.1.1.57" evidence="1"/>
<dbReference type="AlphaFoldDB" id="A0A0B1RVV7"/>
<organism evidence="2 3">
    <name type="scientific">Oesophagostomum dentatum</name>
    <name type="common">Nodular worm</name>
    <dbReference type="NCBI Taxonomy" id="61180"/>
    <lineage>
        <taxon>Eukaryota</taxon>
        <taxon>Metazoa</taxon>
        <taxon>Ecdysozoa</taxon>
        <taxon>Nematoda</taxon>
        <taxon>Chromadorea</taxon>
        <taxon>Rhabditida</taxon>
        <taxon>Rhabditina</taxon>
        <taxon>Rhabditomorpha</taxon>
        <taxon>Strongyloidea</taxon>
        <taxon>Strongylidae</taxon>
        <taxon>Oesophagostomum</taxon>
    </lineage>
</organism>
<evidence type="ECO:0000313" key="3">
    <source>
        <dbReference type="Proteomes" id="UP000053660"/>
    </source>
</evidence>
<dbReference type="GO" id="GO:0016556">
    <property type="term" value="P:mRNA modification"/>
    <property type="evidence" value="ECO:0007669"/>
    <property type="project" value="UniProtKB-UniRule"/>
</dbReference>
<proteinExistence type="predicted"/>
<dbReference type="GO" id="GO:0004483">
    <property type="term" value="F:methyltransferase cap1 activity"/>
    <property type="evidence" value="ECO:0007669"/>
    <property type="project" value="UniProtKB-UniRule"/>
</dbReference>
<keyword evidence="1" id="KW-0539">Nucleus</keyword>
<keyword evidence="3" id="KW-1185">Reference proteome</keyword>
<evidence type="ECO:0000313" key="2">
    <source>
        <dbReference type="EMBL" id="KHJ75322.1"/>
    </source>
</evidence>
<keyword evidence="1" id="KW-0489">Methyltransferase</keyword>
<keyword evidence="1" id="KW-0949">S-adenosyl-L-methionine</keyword>
<keyword evidence="1" id="KW-0506">mRNA capping</keyword>
<dbReference type="Gene3D" id="3.40.50.12760">
    <property type="match status" value="1"/>
</dbReference>
<dbReference type="GO" id="GO:0006370">
    <property type="term" value="P:7-methylguanosine mRNA capping"/>
    <property type="evidence" value="ECO:0007669"/>
    <property type="project" value="UniProtKB-UniRule"/>
</dbReference>
<dbReference type="PANTHER" id="PTHR16121">
    <property type="entry name" value="CAP-SPECIFIC MRNA (NUCLEOSIDE-2'-O-)-METHYLTRANSFERASE 1-RELATED"/>
    <property type="match status" value="1"/>
</dbReference>
<dbReference type="GO" id="GO:0005737">
    <property type="term" value="C:cytoplasm"/>
    <property type="evidence" value="ECO:0007669"/>
    <property type="project" value="TreeGrafter"/>
</dbReference>
<comment type="subcellular location">
    <subcellularLocation>
        <location evidence="1">Nucleus</location>
    </subcellularLocation>
</comment>
<name>A0A0B1RVV7_OESDE</name>
<accession>A0A0B1RVV7</accession>
<comment type="function">
    <text evidence="1">S-adenosyl-L-methionine-dependent methyltransferase that mediates RNA cap1 2'-O-ribose methylation to the 5'-cap structure of RNAs. Methylates the ribose of the first nucleotide of a m(7)GpppG-capped mRNA to produce m(7)GpppNmp (cap1).</text>
</comment>
<sequence>MYVAYDQISLHKPHTSRPANSERVNRKLDEFDKANSSQDVNSIVPLETLKNDDVFCNYLTSHNESLASRQSVYLQKYLSFARNSSLIDKDQGTLREDCLKYWLVPNKTMNKRERGAERQQIDPDQYFGRFTRKFYGREDFNARLPAFTASLLTERTVKELKYAEYSLNILSNRASTQPELLISTG</sequence>
<keyword evidence="1" id="KW-0507">mRNA processing</keyword>
<protein>
    <recommendedName>
        <fullName evidence="1">Cap-specific mRNA (nucleoside-2'-O-)-methyltransferase 1</fullName>
        <ecNumber evidence="1">2.1.1.57</ecNumber>
    </recommendedName>
    <alternativeName>
        <fullName evidence="1">Cap1 2'O-ribose methyltransferase 1</fullName>
    </alternativeName>
</protein>
<gene>
    <name evidence="2" type="ORF">OESDEN_25062</name>
</gene>